<proteinExistence type="predicted"/>
<evidence type="ECO:0000313" key="1">
    <source>
        <dbReference type="EMBL" id="GFU06505.1"/>
    </source>
</evidence>
<dbReference type="AlphaFoldDB" id="A0A8X6Q8W0"/>
<gene>
    <name evidence="1" type="ORF">NPIL_222421</name>
</gene>
<keyword evidence="2" id="KW-1185">Reference proteome</keyword>
<protein>
    <submittedName>
        <fullName evidence="1">Uncharacterized protein</fullName>
    </submittedName>
</protein>
<organism evidence="1 2">
    <name type="scientific">Nephila pilipes</name>
    <name type="common">Giant wood spider</name>
    <name type="synonym">Nephila maculata</name>
    <dbReference type="NCBI Taxonomy" id="299642"/>
    <lineage>
        <taxon>Eukaryota</taxon>
        <taxon>Metazoa</taxon>
        <taxon>Ecdysozoa</taxon>
        <taxon>Arthropoda</taxon>
        <taxon>Chelicerata</taxon>
        <taxon>Arachnida</taxon>
        <taxon>Araneae</taxon>
        <taxon>Araneomorphae</taxon>
        <taxon>Entelegynae</taxon>
        <taxon>Araneoidea</taxon>
        <taxon>Nephilidae</taxon>
        <taxon>Nephila</taxon>
    </lineage>
</organism>
<dbReference type="Proteomes" id="UP000887013">
    <property type="component" value="Unassembled WGS sequence"/>
</dbReference>
<comment type="caution">
    <text evidence="1">The sequence shown here is derived from an EMBL/GenBank/DDBJ whole genome shotgun (WGS) entry which is preliminary data.</text>
</comment>
<reference evidence="1" key="1">
    <citation type="submission" date="2020-08" db="EMBL/GenBank/DDBJ databases">
        <title>Multicomponent nature underlies the extraordinary mechanical properties of spider dragline silk.</title>
        <authorList>
            <person name="Kono N."/>
            <person name="Nakamura H."/>
            <person name="Mori M."/>
            <person name="Yoshida Y."/>
            <person name="Ohtoshi R."/>
            <person name="Malay A.D."/>
            <person name="Moran D.A.P."/>
            <person name="Tomita M."/>
            <person name="Numata K."/>
            <person name="Arakawa K."/>
        </authorList>
    </citation>
    <scope>NUCLEOTIDE SEQUENCE</scope>
</reference>
<evidence type="ECO:0000313" key="2">
    <source>
        <dbReference type="Proteomes" id="UP000887013"/>
    </source>
</evidence>
<sequence>MVVIVPRRRVETCDRRSEYRITRPLSFTEQVSTIFLLYSNSGGSASGTVNESRELVVCRSEYQRNIGLIGRGLTGPTTSDELRQFGATLDCLWAVSGVVSAQS</sequence>
<accession>A0A8X6Q8W0</accession>
<dbReference type="EMBL" id="BMAW01028240">
    <property type="protein sequence ID" value="GFU06505.1"/>
    <property type="molecule type" value="Genomic_DNA"/>
</dbReference>
<name>A0A8X6Q8W0_NEPPI</name>